<dbReference type="Pfam" id="PF02826">
    <property type="entry name" value="2-Hacid_dh_C"/>
    <property type="match status" value="1"/>
</dbReference>
<protein>
    <submittedName>
        <fullName evidence="7">VanH protein</fullName>
    </submittedName>
</protein>
<dbReference type="GO" id="GO:0008720">
    <property type="term" value="F:D-lactate dehydrogenase (NAD+) activity"/>
    <property type="evidence" value="ECO:0007669"/>
    <property type="project" value="TreeGrafter"/>
</dbReference>
<dbReference type="PANTHER" id="PTHR43026:SF1">
    <property type="entry name" value="2-HYDROXYACID DEHYDROGENASE HOMOLOG 1-RELATED"/>
    <property type="match status" value="1"/>
</dbReference>
<dbReference type="InterPro" id="IPR036291">
    <property type="entry name" value="NAD(P)-bd_dom_sf"/>
</dbReference>
<evidence type="ECO:0000256" key="1">
    <source>
        <dbReference type="ARBA" id="ARBA00005854"/>
    </source>
</evidence>
<dbReference type="PROSITE" id="PS00065">
    <property type="entry name" value="D_2_HYDROXYACID_DH_1"/>
    <property type="match status" value="1"/>
</dbReference>
<keyword evidence="3" id="KW-0520">NAD</keyword>
<name>Q70B06_ACTTI</name>
<gene>
    <name evidence="7" type="primary">tcp2</name>
</gene>
<dbReference type="Gene3D" id="3.40.50.720">
    <property type="entry name" value="NAD(P)-binding Rossmann-like Domain"/>
    <property type="match status" value="2"/>
</dbReference>
<reference evidence="7" key="1">
    <citation type="journal article" date="2004" name="Microbiology">
        <title>Organization of the teicoplanin gene cluster in Actinoplanes teichomyceticus.</title>
        <authorList>
            <person name="Sosio M."/>
            <person name="Kloosterman H."/>
            <person name="Bianchi A."/>
            <person name="de Vreugd P."/>
            <person name="Dijkhuizen L."/>
            <person name="Donadio S."/>
        </authorList>
    </citation>
    <scope>NUCLEOTIDE SEQUENCE</scope>
    <source>
        <strain evidence="7">ATCC31131</strain>
    </source>
</reference>
<organism evidence="7">
    <name type="scientific">Actinoplanes teichomyceticus</name>
    <dbReference type="NCBI Taxonomy" id="1867"/>
    <lineage>
        <taxon>Bacteria</taxon>
        <taxon>Bacillati</taxon>
        <taxon>Actinomycetota</taxon>
        <taxon>Actinomycetes</taxon>
        <taxon>Micromonosporales</taxon>
        <taxon>Micromonosporaceae</taxon>
        <taxon>Actinoplanes</taxon>
    </lineage>
</organism>
<dbReference type="PROSITE" id="PS00670">
    <property type="entry name" value="D_2_HYDROXYACID_DH_2"/>
    <property type="match status" value="1"/>
</dbReference>
<evidence type="ECO:0000256" key="4">
    <source>
        <dbReference type="RuleBase" id="RU003719"/>
    </source>
</evidence>
<sequence length="405" mass="44051">MWRRGSADAIRPVTWISTTRGAGFLDNQLTYRAAGPSDVSSAYPKPHTCSQHHLPLTGRMGYSEPVRAAAPRTRSLASSSSPVVPATGITIYGCGPDEAALFRELAPRFGVLPIITEAAVSEANVNLASGNRCISVGHKTQITNGTLLALSRSGVKYISTRSIGYNHIDVAYAQSVGISVGNVAYSPDSVADYTLMLMLMAVRHMKAMIRRADVHDYRLNDVRGKELRDLTVGVVGTGRIGSAVMDRLWGFGCRVLAYDNRRSDSAHYVPLDDLVRQSDIVTLHTPLTAATHHLLNQDRIAQMRNGAFVINTGRGSLIDTEALVAALESDKLGGAALDVLEGEEGVFYADCRNKLIESKALLRLQEMPNVIISPHMAYYTDHALSDTVENSLVNCMNFEREQQHG</sequence>
<dbReference type="InterPro" id="IPR029753">
    <property type="entry name" value="D-isomer_DH_CS"/>
</dbReference>
<evidence type="ECO:0000313" key="7">
    <source>
        <dbReference type="EMBL" id="CAE53343.1"/>
    </source>
</evidence>
<dbReference type="InterPro" id="IPR006140">
    <property type="entry name" value="D-isomer_DH_NAD-bd"/>
</dbReference>
<keyword evidence="2 4" id="KW-0560">Oxidoreductase</keyword>
<proteinExistence type="inferred from homology"/>
<evidence type="ECO:0000256" key="2">
    <source>
        <dbReference type="ARBA" id="ARBA00023002"/>
    </source>
</evidence>
<dbReference type="SUPFAM" id="SSF51735">
    <property type="entry name" value="NAD(P)-binding Rossmann-fold domains"/>
    <property type="match status" value="1"/>
</dbReference>
<dbReference type="CDD" id="cd12185">
    <property type="entry name" value="HGDH_LDH_like"/>
    <property type="match status" value="1"/>
</dbReference>
<dbReference type="InterPro" id="IPR058206">
    <property type="entry name" value="VanH"/>
</dbReference>
<feature type="domain" description="D-isomer specific 2-hydroxyacid dehydrogenase NAD-binding" evidence="6">
    <location>
        <begin position="195"/>
        <end position="377"/>
    </location>
</feature>
<dbReference type="PANTHER" id="PTHR43026">
    <property type="entry name" value="2-HYDROXYACID DEHYDROGENASE HOMOLOG 1-RELATED"/>
    <property type="match status" value="1"/>
</dbReference>
<dbReference type="GO" id="GO:0051287">
    <property type="term" value="F:NAD binding"/>
    <property type="evidence" value="ECO:0007669"/>
    <property type="project" value="InterPro"/>
</dbReference>
<dbReference type="InterPro" id="IPR006139">
    <property type="entry name" value="D-isomer_2_OHA_DH_cat_dom"/>
</dbReference>
<dbReference type="Pfam" id="PF00389">
    <property type="entry name" value="2-Hacid_dh"/>
    <property type="match status" value="1"/>
</dbReference>
<dbReference type="PROSITE" id="PS00671">
    <property type="entry name" value="D_2_HYDROXYACID_DH_3"/>
    <property type="match status" value="1"/>
</dbReference>
<evidence type="ECO:0000259" key="5">
    <source>
        <dbReference type="Pfam" id="PF00389"/>
    </source>
</evidence>
<comment type="similarity">
    <text evidence="1 4">Belongs to the D-isomer specific 2-hydroxyacid dehydrogenase family.</text>
</comment>
<feature type="domain" description="D-isomer specific 2-hydroxyacid dehydrogenase catalytic" evidence="5">
    <location>
        <begin position="116"/>
        <end position="401"/>
    </location>
</feature>
<accession>Q70B06</accession>
<evidence type="ECO:0000256" key="3">
    <source>
        <dbReference type="ARBA" id="ARBA00023027"/>
    </source>
</evidence>
<dbReference type="InterPro" id="IPR029752">
    <property type="entry name" value="D-isomer_DH_CS1"/>
</dbReference>
<dbReference type="InterPro" id="IPR058205">
    <property type="entry name" value="D-LDH-like"/>
</dbReference>
<evidence type="ECO:0000259" key="6">
    <source>
        <dbReference type="Pfam" id="PF02826"/>
    </source>
</evidence>
<dbReference type="AlphaFoldDB" id="Q70B06"/>
<dbReference type="EMBL" id="AJ605139">
    <property type="protein sequence ID" value="CAE53343.1"/>
    <property type="molecule type" value="Genomic_DNA"/>
</dbReference>
<dbReference type="SUPFAM" id="SSF52283">
    <property type="entry name" value="Formate/glycerate dehydrogenase catalytic domain-like"/>
    <property type="match status" value="1"/>
</dbReference>
<dbReference type="NCBIfam" id="NF000492">
    <property type="entry name" value="vanH_gen"/>
    <property type="match status" value="1"/>
</dbReference>